<keyword evidence="1" id="KW-1133">Transmembrane helix</keyword>
<name>A0A9W4TDM8_9FLAO</name>
<reference evidence="3" key="2">
    <citation type="submission" date="2022-09" db="EMBL/GenBank/DDBJ databases">
        <authorList>
            <person name="Duchaud E."/>
        </authorList>
    </citation>
    <scope>NUCLEOTIDE SEQUENCE</scope>
    <source>
        <strain evidence="3">TRV642</strain>
    </source>
</reference>
<evidence type="ECO:0000313" key="5">
    <source>
        <dbReference type="Proteomes" id="UP001152749"/>
    </source>
</evidence>
<evidence type="ECO:0000313" key="3">
    <source>
        <dbReference type="EMBL" id="CAI2766039.1"/>
    </source>
</evidence>
<dbReference type="RefSeq" id="WP_173968150.1">
    <property type="nucleotide sequence ID" value="NZ_CADCST010000138.1"/>
</dbReference>
<dbReference type="Proteomes" id="UP001152749">
    <property type="component" value="Chromosome"/>
</dbReference>
<dbReference type="AlphaFoldDB" id="A0A9W4TDM8"/>
<dbReference type="EMBL" id="OX336425">
    <property type="protein sequence ID" value="CAI2766039.1"/>
    <property type="molecule type" value="Genomic_DNA"/>
</dbReference>
<dbReference type="EMBL" id="CADCST010000138">
    <property type="protein sequence ID" value="CAA9202552.1"/>
    <property type="molecule type" value="Genomic_DNA"/>
</dbReference>
<proteinExistence type="predicted"/>
<accession>A0A9W4TDM8</accession>
<keyword evidence="1" id="KW-0472">Membrane</keyword>
<keyword evidence="4" id="KW-1185">Reference proteome</keyword>
<feature type="transmembrane region" description="Helical" evidence="1">
    <location>
        <begin position="297"/>
        <end position="317"/>
    </location>
</feature>
<sequence length="328" mass="37837">MSTKIPQNNADQEIDLALVSKKINNFFQGINASIFRGIQFFIRNWVIVLILVLVGFGLGMFLDNTQKRYEHEIIVAPNFGSTDYLYAKIDLINSKIKENDTLFLKETVGVKQPKSLKFIEIKPITDIYKLIENKPENFELIKLMADNGDIKKIIEDNLTSKNYRYHRISVATDDLNGDKITKSLLNFLNETEYYKKIQEAKLINVKEKMTQNDTTISQINGVLQGFSSNLNSSQKSDKLVYFNDNTQLNDVIKTKGDLVNEQGNYKIELIGYDKIVKDISTTLNIEKTGLLYGNKKLILPLLFIFIYILLKSFKSFYRKQKLILEKNN</sequence>
<evidence type="ECO:0000256" key="1">
    <source>
        <dbReference type="SAM" id="Phobius"/>
    </source>
</evidence>
<dbReference type="KEGG" id="fcs:TRV642_1017"/>
<keyword evidence="1" id="KW-0812">Transmembrane</keyword>
<organism evidence="3 5">
    <name type="scientific">Flavobacterium collinsii</name>
    <dbReference type="NCBI Taxonomy" id="1114861"/>
    <lineage>
        <taxon>Bacteria</taxon>
        <taxon>Pseudomonadati</taxon>
        <taxon>Bacteroidota</taxon>
        <taxon>Flavobacteriia</taxon>
        <taxon>Flavobacteriales</taxon>
        <taxon>Flavobacteriaceae</taxon>
        <taxon>Flavobacterium</taxon>
    </lineage>
</organism>
<evidence type="ECO:0000313" key="4">
    <source>
        <dbReference type="Proteomes" id="UP000474567"/>
    </source>
</evidence>
<protein>
    <submittedName>
        <fullName evidence="3">Uncharacterized protein</fullName>
    </submittedName>
</protein>
<dbReference type="Proteomes" id="UP000474567">
    <property type="component" value="Unassembled WGS sequence"/>
</dbReference>
<feature type="transmembrane region" description="Helical" evidence="1">
    <location>
        <begin position="40"/>
        <end position="62"/>
    </location>
</feature>
<gene>
    <name evidence="2" type="ORF">FLACOL7796_04349</name>
    <name evidence="3" type="ORF">TRV642_1017</name>
</gene>
<reference evidence="2 4" key="1">
    <citation type="submission" date="2020-02" db="EMBL/GenBank/DDBJ databases">
        <authorList>
            <person name="Criscuolo A."/>
        </authorList>
    </citation>
    <scope>NUCLEOTIDE SEQUENCE [LARGE SCALE GENOMIC DNA]</scope>
    <source>
        <strain evidence="2">CECT7796</strain>
    </source>
</reference>
<evidence type="ECO:0000313" key="2">
    <source>
        <dbReference type="EMBL" id="CAA9202552.1"/>
    </source>
</evidence>